<evidence type="ECO:0000313" key="4">
    <source>
        <dbReference type="EnsemblPlants" id="Zm00001eb343240_P001"/>
    </source>
</evidence>
<feature type="region of interest" description="Disordered" evidence="1">
    <location>
        <begin position="156"/>
        <end position="228"/>
    </location>
</feature>
<dbReference type="GeneID" id="100278401"/>
<organism evidence="2">
    <name type="scientific">Zea mays</name>
    <name type="common">Maize</name>
    <dbReference type="NCBI Taxonomy" id="4577"/>
    <lineage>
        <taxon>Eukaryota</taxon>
        <taxon>Viridiplantae</taxon>
        <taxon>Streptophyta</taxon>
        <taxon>Embryophyta</taxon>
        <taxon>Tracheophyta</taxon>
        <taxon>Spermatophyta</taxon>
        <taxon>Magnoliopsida</taxon>
        <taxon>Liliopsida</taxon>
        <taxon>Poales</taxon>
        <taxon>Poaceae</taxon>
        <taxon>PACMAD clade</taxon>
        <taxon>Panicoideae</taxon>
        <taxon>Andropogonodae</taxon>
        <taxon>Andropogoneae</taxon>
        <taxon>Tripsacinae</taxon>
        <taxon>Zea</taxon>
    </lineage>
</organism>
<dbReference type="Pfam" id="PF07797">
    <property type="entry name" value="DUF1639"/>
    <property type="match status" value="1"/>
</dbReference>
<reference evidence="4" key="4">
    <citation type="submission" date="2019-07" db="EMBL/GenBank/DDBJ databases">
        <authorList>
            <person name="Seetharam A."/>
            <person name="Woodhouse M."/>
            <person name="Cannon E."/>
        </authorList>
    </citation>
    <scope>NUCLEOTIDE SEQUENCE [LARGE SCALE GENOMIC DNA]</scope>
    <source>
        <strain evidence="4">cv. B73</strain>
    </source>
</reference>
<dbReference type="EMBL" id="BT060472">
    <property type="protein sequence ID" value="ACN25169.1"/>
    <property type="molecule type" value="mRNA"/>
</dbReference>
<dbReference type="AlphaFoldDB" id="C0HDR6"/>
<evidence type="ECO:0007829" key="6">
    <source>
        <dbReference type="PeptideAtlas" id="C0HDR6"/>
    </source>
</evidence>
<dbReference type="PaxDb" id="4577-GRMZM2G156606_P02"/>
<keyword evidence="5" id="KW-1185">Reference proteome</keyword>
<feature type="compositionally biased region" description="Basic residues" evidence="1">
    <location>
        <begin position="369"/>
        <end position="380"/>
    </location>
</feature>
<dbReference type="Gramene" id="Zm00001eb343240_T003">
    <property type="protein sequence ID" value="Zm00001eb343240_P003"/>
    <property type="gene ID" value="Zm00001eb343240"/>
</dbReference>
<dbReference type="HOGENOM" id="CLU_032705_0_0_1"/>
<dbReference type="EnsemblPlants" id="Zm00001eb343240_T002">
    <property type="protein sequence ID" value="Zm00001eb343240_P002"/>
    <property type="gene ID" value="Zm00001eb343240"/>
</dbReference>
<reference evidence="2" key="1">
    <citation type="journal article" date="2009" name="PLoS Genet.">
        <title>Sequencing, mapping, and analysis of 27,455 maize full-length cDNAs.</title>
        <authorList>
            <person name="Soderlund C."/>
            <person name="Descour A."/>
            <person name="Kudrna D."/>
            <person name="Bomhoff M."/>
            <person name="Boyd L."/>
            <person name="Currie J."/>
            <person name="Angelova A."/>
            <person name="Collura K."/>
            <person name="Wissotski M."/>
            <person name="Ashley E."/>
            <person name="Morrow D."/>
            <person name="Fernandes J."/>
            <person name="Walbot V."/>
            <person name="Yu Y."/>
        </authorList>
    </citation>
    <scope>NUCLEOTIDE SEQUENCE</scope>
    <source>
        <strain evidence="2">B73</strain>
    </source>
</reference>
<dbReference type="Proteomes" id="UP000007305">
    <property type="component" value="Chromosome 8"/>
</dbReference>
<keyword evidence="6" id="KW-1267">Proteomics identification</keyword>
<dbReference type="EnsemblPlants" id="Zm00001eb343240_T001">
    <property type="protein sequence ID" value="Zm00001eb343240_P001"/>
    <property type="gene ID" value="Zm00001eb343240"/>
</dbReference>
<dbReference type="Gramene" id="Zm00001eb343240_T001">
    <property type="protein sequence ID" value="Zm00001eb343240_P001"/>
    <property type="gene ID" value="Zm00001eb343240"/>
</dbReference>
<dbReference type="OMA" id="EDCAGAC"/>
<name>C0HDR6_MAIZE</name>
<dbReference type="PANTHER" id="PTHR33130">
    <property type="entry name" value="PUTATIVE (DUF1639)-RELATED"/>
    <property type="match status" value="1"/>
</dbReference>
<sequence length="391" mass="41092">MRGSADAVVVARDVVASSSPSKAASALDMTRYPRLSPDGLPLPNGSGSGASKKPAAPVSPAPRSSKDDVAPAVATDSSRIAAFLASTSLEPKPRARAPQPQPTAPNSAPTAAVAANRSPARDHGHGHCSDHSDPASPSSTGARELLLRWGQNKRMRCRRDCASASPQRRQAGGKIPRRSSSPAADNLMPPPSAAPYARGSNLRYATPRPPRSGASDAHHGRGALPNPLRSAEDCAGACAGAGEKFLAVAEAAARAQKQRAVSPHKVGLGVPDPKQQQNQWGSSGSGHQQQAGAAAGASSKPAAKLEVPRIYTTLSRKEKEEDFMAMKGTKLPQRPKRRPKIIEKTVSAICPGVWLTDATRSRYEVREKKCPKKQQKHRGLKGMESIDSDSD</sequence>
<evidence type="ECO:0000313" key="2">
    <source>
        <dbReference type="EMBL" id="ACN25169.1"/>
    </source>
</evidence>
<feature type="region of interest" description="Disordered" evidence="1">
    <location>
        <begin position="14"/>
        <end position="140"/>
    </location>
</feature>
<reference evidence="4" key="5">
    <citation type="submission" date="2021-05" db="UniProtKB">
        <authorList>
            <consortium name="EnsemblPlants"/>
        </authorList>
    </citation>
    <scope>IDENTIFICATION</scope>
    <source>
        <strain evidence="4">cv. B73</strain>
    </source>
</reference>
<dbReference type="PANTHER" id="PTHR33130:SF35">
    <property type="entry name" value="OS05G0556600 PROTEIN"/>
    <property type="match status" value="1"/>
</dbReference>
<feature type="compositionally biased region" description="Basic and acidic residues" evidence="1">
    <location>
        <begin position="315"/>
        <end position="324"/>
    </location>
</feature>
<dbReference type="OrthoDB" id="2018605at2759"/>
<reference evidence="3" key="3">
    <citation type="submission" date="2015-12" db="EMBL/GenBank/DDBJ databases">
        <title>Update maize B73 reference genome by single molecule sequencing technologies.</title>
        <authorList>
            <consortium name="Maize Genome Sequencing Project"/>
            <person name="Ware D."/>
        </authorList>
    </citation>
    <scope>NUCLEOTIDE SEQUENCE</scope>
    <source>
        <tissue evidence="3">Seedling</tissue>
    </source>
</reference>
<dbReference type="ExpressionAtlas" id="C0HDR6">
    <property type="expression patterns" value="baseline and differential"/>
</dbReference>
<feature type="compositionally biased region" description="Low complexity" evidence="1">
    <location>
        <begin position="14"/>
        <end position="26"/>
    </location>
</feature>
<dbReference type="InterPro" id="IPR012438">
    <property type="entry name" value="DUF1639"/>
</dbReference>
<accession>C0HDR6</accession>
<protein>
    <submittedName>
        <fullName evidence="3">DUF1639 family protein</fullName>
    </submittedName>
</protein>
<feature type="compositionally biased region" description="Basic and acidic residues" evidence="1">
    <location>
        <begin position="119"/>
        <end position="133"/>
    </location>
</feature>
<gene>
    <name evidence="4" type="primary">LOC100278401</name>
    <name evidence="3" type="ORF">ZEAMMB73_Zm00001d009508</name>
</gene>
<dbReference type="EnsemblPlants" id="Zm00001eb343240_T003">
    <property type="protein sequence ID" value="Zm00001eb343240_P003"/>
    <property type="gene ID" value="Zm00001eb343240"/>
</dbReference>
<evidence type="ECO:0000313" key="5">
    <source>
        <dbReference type="Proteomes" id="UP000007305"/>
    </source>
</evidence>
<evidence type="ECO:0000256" key="1">
    <source>
        <dbReference type="SAM" id="MobiDB-lite"/>
    </source>
</evidence>
<dbReference type="eggNOG" id="ENOG502RYKY">
    <property type="taxonomic scope" value="Eukaryota"/>
</dbReference>
<dbReference type="EMBL" id="CM000784">
    <property type="protein sequence ID" value="AQK92021.1"/>
    <property type="molecule type" value="Genomic_DNA"/>
</dbReference>
<feature type="compositionally biased region" description="Low complexity" evidence="1">
    <location>
        <begin position="104"/>
        <end position="118"/>
    </location>
</feature>
<feature type="compositionally biased region" description="Low complexity" evidence="1">
    <location>
        <begin position="50"/>
        <end position="63"/>
    </location>
</feature>
<evidence type="ECO:0000313" key="3">
    <source>
        <dbReference type="EMBL" id="AQK92021.1"/>
    </source>
</evidence>
<dbReference type="Gramene" id="Zm00001eb343240_T002">
    <property type="protein sequence ID" value="Zm00001eb343240_P002"/>
    <property type="gene ID" value="Zm00001eb343240"/>
</dbReference>
<feature type="region of interest" description="Disordered" evidence="1">
    <location>
        <begin position="260"/>
        <end position="339"/>
    </location>
</feature>
<feature type="compositionally biased region" description="Low complexity" evidence="1">
    <location>
        <begin position="275"/>
        <end position="302"/>
    </location>
</feature>
<reference evidence="5" key="2">
    <citation type="journal article" date="2009" name="Science">
        <title>The B73 maize genome: complexity, diversity, and dynamics.</title>
        <authorList>
            <person name="Schnable P.S."/>
            <person name="Ware D."/>
            <person name="Fulton R.S."/>
            <person name="Stein J.C."/>
            <person name="Wei F."/>
            <person name="Pasternak S."/>
            <person name="Liang C."/>
            <person name="Zhang J."/>
            <person name="Fulton L."/>
            <person name="Graves T.A."/>
            <person name="Minx P."/>
            <person name="Reily A.D."/>
            <person name="Courtney L."/>
            <person name="Kruchowski S.S."/>
            <person name="Tomlinson C."/>
            <person name="Strong C."/>
            <person name="Delehaunty K."/>
            <person name="Fronick C."/>
            <person name="Courtney B."/>
            <person name="Rock S.M."/>
            <person name="Belter E."/>
            <person name="Du F."/>
            <person name="Kim K."/>
            <person name="Abbott R.M."/>
            <person name="Cotton M."/>
            <person name="Levy A."/>
            <person name="Marchetto P."/>
            <person name="Ochoa K."/>
            <person name="Jackson S.M."/>
            <person name="Gillam B."/>
            <person name="Chen W."/>
            <person name="Yan L."/>
            <person name="Higginbotham J."/>
            <person name="Cardenas M."/>
            <person name="Waligorski J."/>
            <person name="Applebaum E."/>
            <person name="Phelps L."/>
            <person name="Falcone J."/>
            <person name="Kanchi K."/>
            <person name="Thane T."/>
            <person name="Scimone A."/>
            <person name="Thane N."/>
            <person name="Henke J."/>
            <person name="Wang T."/>
            <person name="Ruppert J."/>
            <person name="Shah N."/>
            <person name="Rotter K."/>
            <person name="Hodges J."/>
            <person name="Ingenthron E."/>
            <person name="Cordes M."/>
            <person name="Kohlberg S."/>
            <person name="Sgro J."/>
            <person name="Delgado B."/>
            <person name="Mead K."/>
            <person name="Chinwalla A."/>
            <person name="Leonard S."/>
            <person name="Crouse K."/>
            <person name="Collura K."/>
            <person name="Kudrna D."/>
            <person name="Currie J."/>
            <person name="He R."/>
            <person name="Angelova A."/>
            <person name="Rajasekar S."/>
            <person name="Mueller T."/>
            <person name="Lomeli R."/>
            <person name="Scara G."/>
            <person name="Ko A."/>
            <person name="Delaney K."/>
            <person name="Wissotski M."/>
            <person name="Lopez G."/>
            <person name="Campos D."/>
            <person name="Braidotti M."/>
            <person name="Ashley E."/>
            <person name="Golser W."/>
            <person name="Kim H."/>
            <person name="Lee S."/>
            <person name="Lin J."/>
            <person name="Dujmic Z."/>
            <person name="Kim W."/>
            <person name="Talag J."/>
            <person name="Zuccolo A."/>
            <person name="Fan C."/>
            <person name="Sebastian A."/>
            <person name="Kramer M."/>
            <person name="Spiegel L."/>
            <person name="Nascimento L."/>
            <person name="Zutavern T."/>
            <person name="Miller B."/>
            <person name="Ambroise C."/>
            <person name="Muller S."/>
            <person name="Spooner W."/>
            <person name="Narechania A."/>
            <person name="Ren L."/>
            <person name="Wei S."/>
            <person name="Kumari S."/>
            <person name="Faga B."/>
            <person name="Levy M.J."/>
            <person name="McMahan L."/>
            <person name="Van Buren P."/>
            <person name="Vaughn M.W."/>
            <person name="Ying K."/>
            <person name="Yeh C.-T."/>
            <person name="Emrich S.J."/>
            <person name="Jia Y."/>
            <person name="Kalyanaraman A."/>
            <person name="Hsia A.-P."/>
            <person name="Barbazuk W.B."/>
            <person name="Baucom R.S."/>
            <person name="Brutnell T.P."/>
            <person name="Carpita N.C."/>
            <person name="Chaparro C."/>
            <person name="Chia J.-M."/>
            <person name="Deragon J.-M."/>
            <person name="Estill J.C."/>
            <person name="Fu Y."/>
            <person name="Jeddeloh J.A."/>
            <person name="Han Y."/>
            <person name="Lee H."/>
            <person name="Li P."/>
            <person name="Lisch D.R."/>
            <person name="Liu S."/>
            <person name="Liu Z."/>
            <person name="Nagel D.H."/>
            <person name="McCann M.C."/>
            <person name="SanMiguel P."/>
            <person name="Myers A.M."/>
            <person name="Nettleton D."/>
            <person name="Nguyen J."/>
            <person name="Penning B.W."/>
            <person name="Ponnala L."/>
            <person name="Schneider K.L."/>
            <person name="Schwartz D.C."/>
            <person name="Sharma A."/>
            <person name="Soderlund C."/>
            <person name="Springer N.M."/>
            <person name="Sun Q."/>
            <person name="Wang H."/>
            <person name="Waterman M."/>
            <person name="Westerman R."/>
            <person name="Wolfgruber T.K."/>
            <person name="Yang L."/>
            <person name="Yu Y."/>
            <person name="Zhang L."/>
            <person name="Zhou S."/>
            <person name="Zhu Q."/>
            <person name="Bennetzen J.L."/>
            <person name="Dawe R.K."/>
            <person name="Jiang J."/>
            <person name="Jiang N."/>
            <person name="Presting G.G."/>
            <person name="Wessler S.R."/>
            <person name="Aluru S."/>
            <person name="Martienssen R.A."/>
            <person name="Clifton S.W."/>
            <person name="McCombie W.R."/>
            <person name="Wing R.A."/>
            <person name="Wilson R.K."/>
        </authorList>
    </citation>
    <scope>NUCLEOTIDE SEQUENCE [LARGE SCALE GENOMIC DNA]</scope>
    <source>
        <strain evidence="5">cv. B73</strain>
    </source>
</reference>
<proteinExistence type="evidence at protein level"/>
<feature type="region of interest" description="Disordered" evidence="1">
    <location>
        <begin position="364"/>
        <end position="391"/>
    </location>
</feature>
<dbReference type="RefSeq" id="NP_001348265.1">
    <property type="nucleotide sequence ID" value="NM_001361336.1"/>
</dbReference>